<keyword evidence="4" id="KW-1015">Disulfide bond</keyword>
<evidence type="ECO:0000313" key="6">
    <source>
        <dbReference type="Proteomes" id="UP000694845"/>
    </source>
</evidence>
<evidence type="ECO:0000256" key="3">
    <source>
        <dbReference type="ARBA" id="ARBA00022525"/>
    </source>
</evidence>
<comment type="similarity">
    <text evidence="2">Belongs to the beta-microseminoprotein family.</text>
</comment>
<dbReference type="GO" id="GO:0005576">
    <property type="term" value="C:extracellular region"/>
    <property type="evidence" value="ECO:0007669"/>
    <property type="project" value="UniProtKB-SubCell"/>
</dbReference>
<proteinExistence type="inferred from homology"/>
<keyword evidence="3" id="KW-0964">Secreted</keyword>
<evidence type="ECO:0000256" key="2">
    <source>
        <dbReference type="ARBA" id="ARBA00010352"/>
    </source>
</evidence>
<protein>
    <submittedName>
        <fullName evidence="7 8">Beta-microseminoprotein-like</fullName>
    </submittedName>
</protein>
<keyword evidence="6" id="KW-1185">Reference proteome</keyword>
<dbReference type="GeneID" id="110984034"/>
<dbReference type="Gene3D" id="2.60.40.1900">
    <property type="entry name" value="Beta-microseminoprotein (PSP94) domain"/>
    <property type="match status" value="1"/>
</dbReference>
<dbReference type="AlphaFoldDB" id="A0A8B7Z1N2"/>
<sequence length="106" mass="12284">MVSHMVVMFMCLSLAVLMSNTDAQCYYFDEPCVYQNHRYGLFDMWETDDCESCFCTGDVGYECCSKFYVPTVYDRQQCTVFKDKTTCQTRLLDKHGKECEALVGVL</sequence>
<evidence type="ECO:0000313" key="8">
    <source>
        <dbReference type="RefSeq" id="XP_022099513.1"/>
    </source>
</evidence>
<evidence type="ECO:0000313" key="7">
    <source>
        <dbReference type="RefSeq" id="XP_022099512.1"/>
    </source>
</evidence>
<feature type="chain" id="PRO_5044665654" evidence="5">
    <location>
        <begin position="24"/>
        <end position="106"/>
    </location>
</feature>
<name>A0A8B7Z1N2_ACAPL</name>
<dbReference type="InterPro" id="IPR008735">
    <property type="entry name" value="PSP94"/>
</dbReference>
<organism evidence="6 8">
    <name type="scientific">Acanthaster planci</name>
    <name type="common">Crown-of-thorns starfish</name>
    <dbReference type="NCBI Taxonomy" id="133434"/>
    <lineage>
        <taxon>Eukaryota</taxon>
        <taxon>Metazoa</taxon>
        <taxon>Echinodermata</taxon>
        <taxon>Eleutherozoa</taxon>
        <taxon>Asterozoa</taxon>
        <taxon>Asteroidea</taxon>
        <taxon>Valvatacea</taxon>
        <taxon>Valvatida</taxon>
        <taxon>Acanthasteridae</taxon>
        <taxon>Acanthaster</taxon>
    </lineage>
</organism>
<dbReference type="RefSeq" id="XP_022099512.1">
    <property type="nucleotide sequence ID" value="XM_022243820.1"/>
</dbReference>
<dbReference type="RefSeq" id="XP_022099513.1">
    <property type="nucleotide sequence ID" value="XM_022243821.1"/>
</dbReference>
<reference evidence="7 8" key="1">
    <citation type="submission" date="2025-04" db="UniProtKB">
        <authorList>
            <consortium name="RefSeq"/>
        </authorList>
    </citation>
    <scope>IDENTIFICATION</scope>
</reference>
<dbReference type="OMA" id="TSGIECC"/>
<dbReference type="PANTHER" id="PTHR10500">
    <property type="entry name" value="BETA-MICROSEMINOPROTEIN"/>
    <property type="match status" value="1"/>
</dbReference>
<dbReference type="Proteomes" id="UP000694845">
    <property type="component" value="Unplaced"/>
</dbReference>
<comment type="subcellular location">
    <subcellularLocation>
        <location evidence="1">Secreted</location>
    </subcellularLocation>
</comment>
<dbReference type="OrthoDB" id="9969981at2759"/>
<keyword evidence="5" id="KW-0732">Signal</keyword>
<feature type="signal peptide" evidence="5">
    <location>
        <begin position="1"/>
        <end position="23"/>
    </location>
</feature>
<evidence type="ECO:0000256" key="4">
    <source>
        <dbReference type="ARBA" id="ARBA00023157"/>
    </source>
</evidence>
<dbReference type="PANTHER" id="PTHR10500:SF0">
    <property type="entry name" value="SCO-SPONDIN-LIKE"/>
    <property type="match status" value="1"/>
</dbReference>
<dbReference type="Pfam" id="PF05825">
    <property type="entry name" value="PSP94"/>
    <property type="match status" value="1"/>
</dbReference>
<dbReference type="KEGG" id="aplc:110984034"/>
<evidence type="ECO:0000256" key="5">
    <source>
        <dbReference type="SAM" id="SignalP"/>
    </source>
</evidence>
<evidence type="ECO:0000256" key="1">
    <source>
        <dbReference type="ARBA" id="ARBA00004613"/>
    </source>
</evidence>
<accession>A0A8B7Z1N2</accession>
<gene>
    <name evidence="7 8" type="primary">LOC110984034</name>
</gene>